<proteinExistence type="predicted"/>
<gene>
    <name evidence="2" type="ORF">IEO21_03644</name>
</gene>
<dbReference type="EMBL" id="JADOXO010000047">
    <property type="protein sequence ID" value="KAF9817062.1"/>
    <property type="molecule type" value="Genomic_DNA"/>
</dbReference>
<evidence type="ECO:0000256" key="1">
    <source>
        <dbReference type="SAM" id="MobiDB-lite"/>
    </source>
</evidence>
<reference evidence="2" key="2">
    <citation type="journal article" name="Front. Microbiol.">
        <title>Degradative Capacity of Two Strains of Rhodonia placenta: From Phenotype to Genotype.</title>
        <authorList>
            <person name="Kolle M."/>
            <person name="Horta M.A.C."/>
            <person name="Nowrousian M."/>
            <person name="Ohm R.A."/>
            <person name="Benz J.P."/>
            <person name="Pilgard A."/>
        </authorList>
    </citation>
    <scope>NUCLEOTIDE SEQUENCE</scope>
    <source>
        <strain evidence="2">FPRL280</strain>
    </source>
</reference>
<name>A0A8H7P5S5_9APHY</name>
<sequence>MTALFSLLSLRLYHHIRQGGRGDLDSKAHRRQCPLYFEPLSMRSQPGHIHITVIRGHFLGLHGMPLLICAKCRLLWLARSRCQWPPMEGTTSRGGHLGNSSVNYEYGE</sequence>
<dbReference type="Proteomes" id="UP000639403">
    <property type="component" value="Unassembled WGS sequence"/>
</dbReference>
<reference evidence="2" key="1">
    <citation type="submission" date="2020-11" db="EMBL/GenBank/DDBJ databases">
        <authorList>
            <person name="Koelle M."/>
            <person name="Horta M.A.C."/>
            <person name="Nowrousian M."/>
            <person name="Ohm R.A."/>
            <person name="Benz P."/>
            <person name="Pilgard A."/>
        </authorList>
    </citation>
    <scope>NUCLEOTIDE SEQUENCE</scope>
    <source>
        <strain evidence="2">FPRL280</strain>
    </source>
</reference>
<protein>
    <submittedName>
        <fullName evidence="2">Uncharacterized protein</fullName>
    </submittedName>
</protein>
<feature type="region of interest" description="Disordered" evidence="1">
    <location>
        <begin position="88"/>
        <end position="108"/>
    </location>
</feature>
<evidence type="ECO:0000313" key="3">
    <source>
        <dbReference type="Proteomes" id="UP000639403"/>
    </source>
</evidence>
<comment type="caution">
    <text evidence="2">The sequence shown here is derived from an EMBL/GenBank/DDBJ whole genome shotgun (WGS) entry which is preliminary data.</text>
</comment>
<feature type="compositionally biased region" description="Polar residues" evidence="1">
    <location>
        <begin position="89"/>
        <end position="108"/>
    </location>
</feature>
<organism evidence="2 3">
    <name type="scientific">Rhodonia placenta</name>
    <dbReference type="NCBI Taxonomy" id="104341"/>
    <lineage>
        <taxon>Eukaryota</taxon>
        <taxon>Fungi</taxon>
        <taxon>Dikarya</taxon>
        <taxon>Basidiomycota</taxon>
        <taxon>Agaricomycotina</taxon>
        <taxon>Agaricomycetes</taxon>
        <taxon>Polyporales</taxon>
        <taxon>Adustoporiaceae</taxon>
        <taxon>Rhodonia</taxon>
    </lineage>
</organism>
<accession>A0A8H7P5S5</accession>
<dbReference type="AlphaFoldDB" id="A0A8H7P5S5"/>
<evidence type="ECO:0000313" key="2">
    <source>
        <dbReference type="EMBL" id="KAF9817062.1"/>
    </source>
</evidence>